<evidence type="ECO:0000313" key="1">
    <source>
        <dbReference type="EMBL" id="GAA2417331.1"/>
    </source>
</evidence>
<name>A0ABN3J022_9ACTN</name>
<accession>A0ABN3J022</accession>
<dbReference type="EMBL" id="BAAARW010000011">
    <property type="protein sequence ID" value="GAA2417331.1"/>
    <property type="molecule type" value="Genomic_DNA"/>
</dbReference>
<sequence length="151" mass="16516">MGGFAGILDGLMRNRGFGMREMPFAGLSRGTIHGMPKGRYQTLQQLNAMAGPLGWRFEDLAAVAGEPLGTFNDCSALCRHVGKVYVAAIPLTSEQLVQAVVEADRLSGRIDEGSWQPVAMKIDLARTRHVEYPASHTPITLPKVLRQLQTR</sequence>
<proteinExistence type="predicted"/>
<evidence type="ECO:0008006" key="3">
    <source>
        <dbReference type="Google" id="ProtNLM"/>
    </source>
</evidence>
<dbReference type="Proteomes" id="UP001501231">
    <property type="component" value="Unassembled WGS sequence"/>
</dbReference>
<protein>
    <recommendedName>
        <fullName evidence="3">XRE family transcriptional regulator</fullName>
    </recommendedName>
</protein>
<gene>
    <name evidence="1" type="ORF">GCM10010191_29880</name>
</gene>
<reference evidence="1 2" key="1">
    <citation type="journal article" date="2019" name="Int. J. Syst. Evol. Microbiol.">
        <title>The Global Catalogue of Microorganisms (GCM) 10K type strain sequencing project: providing services to taxonomists for standard genome sequencing and annotation.</title>
        <authorList>
            <consortium name="The Broad Institute Genomics Platform"/>
            <consortium name="The Broad Institute Genome Sequencing Center for Infectious Disease"/>
            <person name="Wu L."/>
            <person name="Ma J."/>
        </authorList>
    </citation>
    <scope>NUCLEOTIDE SEQUENCE [LARGE SCALE GENOMIC DNA]</scope>
    <source>
        <strain evidence="1 2">JCM 3325</strain>
    </source>
</reference>
<keyword evidence="2" id="KW-1185">Reference proteome</keyword>
<comment type="caution">
    <text evidence="1">The sequence shown here is derived from an EMBL/GenBank/DDBJ whole genome shotgun (WGS) entry which is preliminary data.</text>
</comment>
<organism evidence="1 2">
    <name type="scientific">Actinomadura vinacea</name>
    <dbReference type="NCBI Taxonomy" id="115336"/>
    <lineage>
        <taxon>Bacteria</taxon>
        <taxon>Bacillati</taxon>
        <taxon>Actinomycetota</taxon>
        <taxon>Actinomycetes</taxon>
        <taxon>Streptosporangiales</taxon>
        <taxon>Thermomonosporaceae</taxon>
        <taxon>Actinomadura</taxon>
    </lineage>
</organism>
<evidence type="ECO:0000313" key="2">
    <source>
        <dbReference type="Proteomes" id="UP001501231"/>
    </source>
</evidence>